<evidence type="ECO:0000256" key="1">
    <source>
        <dbReference type="SAM" id="MobiDB-lite"/>
    </source>
</evidence>
<accession>A0A4Z2J309</accession>
<protein>
    <submittedName>
        <fullName evidence="2">Uncharacterized protein</fullName>
    </submittedName>
</protein>
<reference evidence="2 3" key="1">
    <citation type="submission" date="2019-03" db="EMBL/GenBank/DDBJ databases">
        <title>First draft genome of Liparis tanakae, snailfish: a comprehensive survey of snailfish specific genes.</title>
        <authorList>
            <person name="Kim W."/>
            <person name="Song I."/>
            <person name="Jeong J.-H."/>
            <person name="Kim D."/>
            <person name="Kim S."/>
            <person name="Ryu S."/>
            <person name="Song J.Y."/>
            <person name="Lee S.K."/>
        </authorList>
    </citation>
    <scope>NUCLEOTIDE SEQUENCE [LARGE SCALE GENOMIC DNA]</scope>
    <source>
        <tissue evidence="2">Muscle</tissue>
    </source>
</reference>
<keyword evidence="3" id="KW-1185">Reference proteome</keyword>
<name>A0A4Z2J309_9TELE</name>
<feature type="region of interest" description="Disordered" evidence="1">
    <location>
        <begin position="18"/>
        <end position="57"/>
    </location>
</feature>
<gene>
    <name evidence="2" type="ORF">EYF80_005014</name>
</gene>
<comment type="caution">
    <text evidence="2">The sequence shown here is derived from an EMBL/GenBank/DDBJ whole genome shotgun (WGS) entry which is preliminary data.</text>
</comment>
<evidence type="ECO:0000313" key="3">
    <source>
        <dbReference type="Proteomes" id="UP000314294"/>
    </source>
</evidence>
<proteinExistence type="predicted"/>
<evidence type="ECO:0000313" key="2">
    <source>
        <dbReference type="EMBL" id="TNN84599.1"/>
    </source>
</evidence>
<dbReference type="EMBL" id="SRLO01000025">
    <property type="protein sequence ID" value="TNN84599.1"/>
    <property type="molecule type" value="Genomic_DNA"/>
</dbReference>
<dbReference type="Proteomes" id="UP000314294">
    <property type="component" value="Unassembled WGS sequence"/>
</dbReference>
<organism evidence="2 3">
    <name type="scientific">Liparis tanakae</name>
    <name type="common">Tanaka's snailfish</name>
    <dbReference type="NCBI Taxonomy" id="230148"/>
    <lineage>
        <taxon>Eukaryota</taxon>
        <taxon>Metazoa</taxon>
        <taxon>Chordata</taxon>
        <taxon>Craniata</taxon>
        <taxon>Vertebrata</taxon>
        <taxon>Euteleostomi</taxon>
        <taxon>Actinopterygii</taxon>
        <taxon>Neopterygii</taxon>
        <taxon>Teleostei</taxon>
        <taxon>Neoteleostei</taxon>
        <taxon>Acanthomorphata</taxon>
        <taxon>Eupercaria</taxon>
        <taxon>Perciformes</taxon>
        <taxon>Cottioidei</taxon>
        <taxon>Cottales</taxon>
        <taxon>Liparidae</taxon>
        <taxon>Liparis</taxon>
    </lineage>
</organism>
<dbReference type="AlphaFoldDB" id="A0A4Z2J309"/>
<sequence>MQWHFSLRFSVRVLWPRPQHSRSQPSMPCDDTLQARSRVPKEPVSGLGSQKLGEPSSRSVGCLKKLYLTRSVSTQPRDSRCFSTTISEALSYLSFRRKSGCAHQHVFTSQLPDRPWHLQRRCMWSRMVWDLTRHVHCAPNGSRRRETLNVFLLKPLELQSGEKFLRTSGRQFAASPRSPLGGGDFKLHRPTLKAFRRGQFDTLKKNERLTRRMPNASHEHSVTPVSFCVCGGLEEVWRPRGAVDR</sequence>